<organism evidence="9 10">
    <name type="scientific">Kineosporia corallincola</name>
    <dbReference type="NCBI Taxonomy" id="2835133"/>
    <lineage>
        <taxon>Bacteria</taxon>
        <taxon>Bacillati</taxon>
        <taxon>Actinomycetota</taxon>
        <taxon>Actinomycetes</taxon>
        <taxon>Kineosporiales</taxon>
        <taxon>Kineosporiaceae</taxon>
        <taxon>Kineosporia</taxon>
    </lineage>
</organism>
<name>A0ABS5TDD1_9ACTN</name>
<feature type="chain" id="PRO_5045678545" evidence="7">
    <location>
        <begin position="33"/>
        <end position="261"/>
    </location>
</feature>
<proteinExistence type="predicted"/>
<dbReference type="Gene3D" id="1.10.101.10">
    <property type="entry name" value="PGBD-like superfamily/PGBD"/>
    <property type="match status" value="1"/>
</dbReference>
<keyword evidence="10" id="KW-1185">Reference proteome</keyword>
<feature type="active site" description="Proton donor/acceptor" evidence="6">
    <location>
        <position position="221"/>
    </location>
</feature>
<dbReference type="SUPFAM" id="SSF47090">
    <property type="entry name" value="PGBD-like"/>
    <property type="match status" value="1"/>
</dbReference>
<evidence type="ECO:0000256" key="3">
    <source>
        <dbReference type="ARBA" id="ARBA00022960"/>
    </source>
</evidence>
<dbReference type="InterPro" id="IPR036365">
    <property type="entry name" value="PGBD-like_sf"/>
</dbReference>
<dbReference type="InterPro" id="IPR036366">
    <property type="entry name" value="PGBDSf"/>
</dbReference>
<dbReference type="InterPro" id="IPR002477">
    <property type="entry name" value="Peptidoglycan-bd-like"/>
</dbReference>
<evidence type="ECO:0000259" key="8">
    <source>
        <dbReference type="PROSITE" id="PS52029"/>
    </source>
</evidence>
<dbReference type="Pfam" id="PF01471">
    <property type="entry name" value="PG_binding_1"/>
    <property type="match status" value="1"/>
</dbReference>
<dbReference type="Gene3D" id="2.40.440.10">
    <property type="entry name" value="L,D-transpeptidase catalytic domain-like"/>
    <property type="match status" value="1"/>
</dbReference>
<comment type="caution">
    <text evidence="9">The sequence shown here is derived from an EMBL/GenBank/DDBJ whole genome shotgun (WGS) entry which is preliminary data.</text>
</comment>
<dbReference type="CDD" id="cd16913">
    <property type="entry name" value="YkuD_like"/>
    <property type="match status" value="1"/>
</dbReference>
<evidence type="ECO:0000256" key="1">
    <source>
        <dbReference type="ARBA" id="ARBA00004752"/>
    </source>
</evidence>
<dbReference type="InterPro" id="IPR050979">
    <property type="entry name" value="LD-transpeptidase"/>
</dbReference>
<reference evidence="9 10" key="1">
    <citation type="submission" date="2021-05" db="EMBL/GenBank/DDBJ databases">
        <title>Kineosporia and Streptomyces sp. nov. two new marine actinobacteria isolated from Coral.</title>
        <authorList>
            <person name="Buangrab K."/>
            <person name="Sutthacheep M."/>
            <person name="Yeemin T."/>
            <person name="Harunari E."/>
            <person name="Igarashi Y."/>
            <person name="Kanchanasin P."/>
            <person name="Tanasupawat S."/>
            <person name="Phongsopitanun W."/>
        </authorList>
    </citation>
    <scope>NUCLEOTIDE SEQUENCE [LARGE SCALE GENOMIC DNA]</scope>
    <source>
        <strain evidence="9 10">J2-2</strain>
    </source>
</reference>
<evidence type="ECO:0000256" key="2">
    <source>
        <dbReference type="ARBA" id="ARBA00022679"/>
    </source>
</evidence>
<dbReference type="PROSITE" id="PS52029">
    <property type="entry name" value="LD_TPASE"/>
    <property type="match status" value="1"/>
</dbReference>
<dbReference type="PANTHER" id="PTHR30582">
    <property type="entry name" value="L,D-TRANSPEPTIDASE"/>
    <property type="match status" value="1"/>
</dbReference>
<dbReference type="Pfam" id="PF03734">
    <property type="entry name" value="YkuD"/>
    <property type="match status" value="1"/>
</dbReference>
<evidence type="ECO:0000256" key="4">
    <source>
        <dbReference type="ARBA" id="ARBA00022984"/>
    </source>
</evidence>
<accession>A0ABS5TDD1</accession>
<evidence type="ECO:0000313" key="10">
    <source>
        <dbReference type="Proteomes" id="UP001197247"/>
    </source>
</evidence>
<feature type="domain" description="L,D-TPase catalytic" evidence="8">
    <location>
        <begin position="142"/>
        <end position="261"/>
    </location>
</feature>
<keyword evidence="2" id="KW-0808">Transferase</keyword>
<gene>
    <name evidence="9" type="ORF">KIH74_09190</name>
</gene>
<keyword evidence="3 6" id="KW-0133">Cell shape</keyword>
<dbReference type="RefSeq" id="WP_214155381.1">
    <property type="nucleotide sequence ID" value="NZ_JAHBAY010000003.1"/>
</dbReference>
<dbReference type="InterPro" id="IPR038063">
    <property type="entry name" value="Transpep_catalytic_dom"/>
</dbReference>
<evidence type="ECO:0000256" key="7">
    <source>
        <dbReference type="SAM" id="SignalP"/>
    </source>
</evidence>
<evidence type="ECO:0000256" key="6">
    <source>
        <dbReference type="PROSITE-ProRule" id="PRU01373"/>
    </source>
</evidence>
<dbReference type="Proteomes" id="UP001197247">
    <property type="component" value="Unassembled WGS sequence"/>
</dbReference>
<keyword evidence="7" id="KW-0732">Signal</keyword>
<evidence type="ECO:0000256" key="5">
    <source>
        <dbReference type="ARBA" id="ARBA00023316"/>
    </source>
</evidence>
<keyword evidence="5 6" id="KW-0961">Cell wall biogenesis/degradation</keyword>
<comment type="pathway">
    <text evidence="1 6">Cell wall biogenesis; peptidoglycan biosynthesis.</text>
</comment>
<sequence length="261" mass="27518">MRRTFTVPRTIPSLTASAVLGAALVVTGPAGAQAAALPAAPSATPHTASPVSAAPVAAASAARPTLRRGSSGQAVRTLQKRLNALGYWTGGAADGEFGGLTEQAVFALKKVAGLKRDGVVGPKVWRALDRGVRPKARSTTGHVIEIDKKRQVLKIVNDGRVTYTLNTSTGTGRSYVSQGSTHIASTPSGHFRVFRQIDGYRHAPLGVLYRPKYFNGGIAVHGSNSVPPYAASHGCARLSNTAINWIWNSNKMPIGTRVWVY</sequence>
<dbReference type="EMBL" id="JAHBAY010000003">
    <property type="protein sequence ID" value="MBT0769092.1"/>
    <property type="molecule type" value="Genomic_DNA"/>
</dbReference>
<evidence type="ECO:0000313" key="9">
    <source>
        <dbReference type="EMBL" id="MBT0769092.1"/>
    </source>
</evidence>
<dbReference type="InterPro" id="IPR005490">
    <property type="entry name" value="LD_TPept_cat_dom"/>
</dbReference>
<keyword evidence="4 6" id="KW-0573">Peptidoglycan synthesis</keyword>
<feature type="signal peptide" evidence="7">
    <location>
        <begin position="1"/>
        <end position="32"/>
    </location>
</feature>
<feature type="active site" description="Nucleophile" evidence="6">
    <location>
        <position position="235"/>
    </location>
</feature>
<protein>
    <submittedName>
        <fullName evidence="9">Murein L,D-transpeptidase</fullName>
    </submittedName>
</protein>
<dbReference type="PANTHER" id="PTHR30582:SF2">
    <property type="entry name" value="L,D-TRANSPEPTIDASE YCIB-RELATED"/>
    <property type="match status" value="1"/>
</dbReference>
<dbReference type="SUPFAM" id="SSF141523">
    <property type="entry name" value="L,D-transpeptidase catalytic domain-like"/>
    <property type="match status" value="1"/>
</dbReference>